<dbReference type="Proteomes" id="UP000479190">
    <property type="component" value="Unassembled WGS sequence"/>
</dbReference>
<keyword evidence="4" id="KW-0548">Nucleotidyltransferase</keyword>
<protein>
    <recommendedName>
        <fullName evidence="2">DNA-directed DNA polymerase</fullName>
        <ecNumber evidence="2">2.7.7.7</ecNumber>
    </recommendedName>
</protein>
<evidence type="ECO:0000256" key="6">
    <source>
        <dbReference type="ARBA" id="ARBA00022932"/>
    </source>
</evidence>
<dbReference type="GO" id="GO:0003887">
    <property type="term" value="F:DNA-directed DNA polymerase activity"/>
    <property type="evidence" value="ECO:0007669"/>
    <property type="project" value="UniProtKB-KW"/>
</dbReference>
<keyword evidence="3" id="KW-0808">Transferase</keyword>
<keyword evidence="11" id="KW-1185">Reference proteome</keyword>
<dbReference type="PANTHER" id="PTHR31511:SF12">
    <property type="entry name" value="RHO TERMINATION FACTOR N-TERMINAL DOMAIN-CONTAINING PROTEIN"/>
    <property type="match status" value="1"/>
</dbReference>
<evidence type="ECO:0000313" key="11">
    <source>
        <dbReference type="Proteomes" id="UP000479190"/>
    </source>
</evidence>
<evidence type="ECO:0000256" key="5">
    <source>
        <dbReference type="ARBA" id="ARBA00022705"/>
    </source>
</evidence>
<organism evidence="10 11">
    <name type="scientific">Trichogramma brassicae</name>
    <dbReference type="NCBI Taxonomy" id="86971"/>
    <lineage>
        <taxon>Eukaryota</taxon>
        <taxon>Metazoa</taxon>
        <taxon>Ecdysozoa</taxon>
        <taxon>Arthropoda</taxon>
        <taxon>Hexapoda</taxon>
        <taxon>Insecta</taxon>
        <taxon>Pterygota</taxon>
        <taxon>Neoptera</taxon>
        <taxon>Endopterygota</taxon>
        <taxon>Hymenoptera</taxon>
        <taxon>Apocrita</taxon>
        <taxon>Proctotrupomorpha</taxon>
        <taxon>Chalcidoidea</taxon>
        <taxon>Trichogrammatidae</taxon>
        <taxon>Trichogramma</taxon>
    </lineage>
</organism>
<evidence type="ECO:0000313" key="10">
    <source>
        <dbReference type="EMBL" id="CAB0030839.1"/>
    </source>
</evidence>
<sequence length="215" mass="25136">MLLYTQVELELLTDVDMLLFVEKGIRGGVSQCCSRYAEANNRYMGEDYNPEKEDVYLMYYDVNNLYGWAMAQYLPYGGFEWADAKDYLTLPEDSEYGYILEVDLEYPESLHDSHKDLPLCPEHACPPGSKQRKLLTTLKTKHKYVIHYRSLQQAIRLGVQVTKVHRALKFKQGPWLKSYIDLNTEKEKNSNNDFERNNNTSSAITPYWKKNYGKC</sequence>
<keyword evidence="6" id="KW-0239">DNA-directed DNA polymerase</keyword>
<gene>
    <name evidence="10" type="ORF">TBRA_LOCUS2826</name>
</gene>
<proteinExistence type="inferred from homology"/>
<comment type="catalytic activity">
    <reaction evidence="8">
        <text>DNA(n) + a 2'-deoxyribonucleoside 5'-triphosphate = DNA(n+1) + diphosphate</text>
        <dbReference type="Rhea" id="RHEA:22508"/>
        <dbReference type="Rhea" id="RHEA-COMP:17339"/>
        <dbReference type="Rhea" id="RHEA-COMP:17340"/>
        <dbReference type="ChEBI" id="CHEBI:33019"/>
        <dbReference type="ChEBI" id="CHEBI:61560"/>
        <dbReference type="ChEBI" id="CHEBI:173112"/>
        <dbReference type="EC" id="2.7.7.7"/>
    </reaction>
</comment>
<dbReference type="EC" id="2.7.7.7" evidence="2"/>
<comment type="similarity">
    <text evidence="1">Belongs to the DNA polymerase type-B family.</text>
</comment>
<keyword evidence="7" id="KW-0238">DNA-binding</keyword>
<evidence type="ECO:0000259" key="9">
    <source>
        <dbReference type="Pfam" id="PF03175"/>
    </source>
</evidence>
<reference evidence="10 11" key="1">
    <citation type="submission" date="2020-02" db="EMBL/GenBank/DDBJ databases">
        <authorList>
            <person name="Ferguson B K."/>
        </authorList>
    </citation>
    <scope>NUCLEOTIDE SEQUENCE [LARGE SCALE GENOMIC DNA]</scope>
</reference>
<dbReference type="InterPro" id="IPR004868">
    <property type="entry name" value="DNA-dir_DNA_pol_B_mt/vir"/>
</dbReference>
<accession>A0A6H5I0K6</accession>
<name>A0A6H5I0K6_9HYME</name>
<evidence type="ECO:0000256" key="3">
    <source>
        <dbReference type="ARBA" id="ARBA00022679"/>
    </source>
</evidence>
<dbReference type="OrthoDB" id="7697120at2759"/>
<dbReference type="Pfam" id="PF03175">
    <property type="entry name" value="DNA_pol_B_2"/>
    <property type="match status" value="1"/>
</dbReference>
<evidence type="ECO:0000256" key="8">
    <source>
        <dbReference type="ARBA" id="ARBA00049244"/>
    </source>
</evidence>
<dbReference type="GO" id="GO:0003677">
    <property type="term" value="F:DNA binding"/>
    <property type="evidence" value="ECO:0007669"/>
    <property type="project" value="UniProtKB-KW"/>
</dbReference>
<evidence type="ECO:0000256" key="7">
    <source>
        <dbReference type="ARBA" id="ARBA00023125"/>
    </source>
</evidence>
<feature type="domain" description="DNA-directed DNA polymerase family B mitochondria/virus" evidence="9">
    <location>
        <begin position="54"/>
        <end position="197"/>
    </location>
</feature>
<dbReference type="PANTHER" id="PTHR31511">
    <property type="entry name" value="PROTEIN CBG23764"/>
    <property type="match status" value="1"/>
</dbReference>
<dbReference type="SUPFAM" id="SSF56672">
    <property type="entry name" value="DNA/RNA polymerases"/>
    <property type="match status" value="1"/>
</dbReference>
<dbReference type="GO" id="GO:0006260">
    <property type="term" value="P:DNA replication"/>
    <property type="evidence" value="ECO:0007669"/>
    <property type="project" value="UniProtKB-KW"/>
</dbReference>
<keyword evidence="5" id="KW-0235">DNA replication</keyword>
<dbReference type="EMBL" id="CADCXV010000557">
    <property type="protein sequence ID" value="CAB0030839.1"/>
    <property type="molecule type" value="Genomic_DNA"/>
</dbReference>
<evidence type="ECO:0000256" key="2">
    <source>
        <dbReference type="ARBA" id="ARBA00012417"/>
    </source>
</evidence>
<dbReference type="GO" id="GO:0000166">
    <property type="term" value="F:nucleotide binding"/>
    <property type="evidence" value="ECO:0007669"/>
    <property type="project" value="InterPro"/>
</dbReference>
<evidence type="ECO:0000256" key="4">
    <source>
        <dbReference type="ARBA" id="ARBA00022695"/>
    </source>
</evidence>
<evidence type="ECO:0000256" key="1">
    <source>
        <dbReference type="ARBA" id="ARBA00005755"/>
    </source>
</evidence>
<dbReference type="InterPro" id="IPR043502">
    <property type="entry name" value="DNA/RNA_pol_sf"/>
</dbReference>
<dbReference type="AlphaFoldDB" id="A0A6H5I0K6"/>